<dbReference type="AlphaFoldDB" id="A0AAW2YNW1"/>
<gene>
    <name evidence="3" type="ORF">AKO1_002583</name>
    <name evidence="2" type="ORF">AKO1_005035</name>
</gene>
<dbReference type="EMBL" id="JAOPGA020001733">
    <property type="protein sequence ID" value="KAL0490883.1"/>
    <property type="molecule type" value="Genomic_DNA"/>
</dbReference>
<dbReference type="SMART" id="SM00829">
    <property type="entry name" value="PKS_ER"/>
    <property type="match status" value="1"/>
</dbReference>
<dbReference type="InterPro" id="IPR013154">
    <property type="entry name" value="ADH-like_N"/>
</dbReference>
<dbReference type="Pfam" id="PF08240">
    <property type="entry name" value="ADH_N"/>
    <property type="match status" value="1"/>
</dbReference>
<sequence>MSSLPSVQKALTATADHKAEVTQVEVPKPNKGEVIIKNEWVALNPTDWKHIAFISTQGAISGCDLAGTIVSTGEGVSESLVGKRVAGLVHGGVYKDRGAFQQYTRADPSLQFIVPDNVELKDASTLGVATFTSNLALYKTLGLPTPDKPLSQPKDILIWSGATSVGQHAIQLAKLSGLRVITTASEKNHALLRSLGADEVFDYKDEQVVQKIKKATNNQLELGLDCISEKGSVELSTDSFGSNGGRLTLLLPYAQEKVRSDVKLQPVLAYTITGTEFTLFGKRYPAIPEDHEDAANWTKKLTQILASGKLKFIKTTELKGGLESIIEGFEKLSSGKVSGEKLVYNVSSL</sequence>
<dbReference type="SUPFAM" id="SSF50129">
    <property type="entry name" value="GroES-like"/>
    <property type="match status" value="1"/>
</dbReference>
<dbReference type="InterPro" id="IPR036291">
    <property type="entry name" value="NAD(P)-bd_dom_sf"/>
</dbReference>
<protein>
    <submittedName>
        <fullName evidence="3">Trans-enoyl reductase</fullName>
    </submittedName>
</protein>
<organism evidence="2 4">
    <name type="scientific">Acrasis kona</name>
    <dbReference type="NCBI Taxonomy" id="1008807"/>
    <lineage>
        <taxon>Eukaryota</taxon>
        <taxon>Discoba</taxon>
        <taxon>Heterolobosea</taxon>
        <taxon>Tetramitia</taxon>
        <taxon>Eutetramitia</taxon>
        <taxon>Acrasidae</taxon>
        <taxon>Acrasis</taxon>
    </lineage>
</organism>
<dbReference type="PANTHER" id="PTHR45348:SF2">
    <property type="entry name" value="ZINC-TYPE ALCOHOL DEHYDROGENASE-LIKE PROTEIN C2E1P3.01"/>
    <property type="match status" value="1"/>
</dbReference>
<evidence type="ECO:0000313" key="3">
    <source>
        <dbReference type="EMBL" id="KAL0490883.1"/>
    </source>
</evidence>
<dbReference type="SUPFAM" id="SSF51735">
    <property type="entry name" value="NAD(P)-binding Rossmann-fold domains"/>
    <property type="match status" value="1"/>
</dbReference>
<evidence type="ECO:0000259" key="1">
    <source>
        <dbReference type="SMART" id="SM00829"/>
    </source>
</evidence>
<dbReference type="Pfam" id="PF00107">
    <property type="entry name" value="ADH_zinc_N"/>
    <property type="match status" value="1"/>
</dbReference>
<evidence type="ECO:0000313" key="2">
    <source>
        <dbReference type="EMBL" id="KAL0478636.1"/>
    </source>
</evidence>
<evidence type="ECO:0000313" key="4">
    <source>
        <dbReference type="Proteomes" id="UP001431209"/>
    </source>
</evidence>
<dbReference type="GO" id="GO:0016651">
    <property type="term" value="F:oxidoreductase activity, acting on NAD(P)H"/>
    <property type="evidence" value="ECO:0007669"/>
    <property type="project" value="InterPro"/>
</dbReference>
<keyword evidence="4" id="KW-1185">Reference proteome</keyword>
<name>A0AAW2YNW1_9EUKA</name>
<dbReference type="InterPro" id="IPR011032">
    <property type="entry name" value="GroES-like_sf"/>
</dbReference>
<dbReference type="InterPro" id="IPR020843">
    <property type="entry name" value="ER"/>
</dbReference>
<dbReference type="EMBL" id="JAOPGA020000449">
    <property type="protein sequence ID" value="KAL0478636.1"/>
    <property type="molecule type" value="Genomic_DNA"/>
</dbReference>
<dbReference type="InterPro" id="IPR013149">
    <property type="entry name" value="ADH-like_C"/>
</dbReference>
<accession>A0AAW2YNW1</accession>
<feature type="domain" description="Enoyl reductase (ER)" evidence="1">
    <location>
        <begin position="10"/>
        <end position="343"/>
    </location>
</feature>
<dbReference type="Gene3D" id="3.40.50.720">
    <property type="entry name" value="NAD(P)-binding Rossmann-like Domain"/>
    <property type="match status" value="1"/>
</dbReference>
<dbReference type="Proteomes" id="UP001431209">
    <property type="component" value="Unassembled WGS sequence"/>
</dbReference>
<comment type="caution">
    <text evidence="2">The sequence shown here is derived from an EMBL/GenBank/DDBJ whole genome shotgun (WGS) entry which is preliminary data.</text>
</comment>
<dbReference type="Gene3D" id="3.90.180.10">
    <property type="entry name" value="Medium-chain alcohol dehydrogenases, catalytic domain"/>
    <property type="match status" value="1"/>
</dbReference>
<dbReference type="CDD" id="cd08249">
    <property type="entry name" value="enoyl_reductase_like"/>
    <property type="match status" value="1"/>
</dbReference>
<dbReference type="PANTHER" id="PTHR45348">
    <property type="entry name" value="HYPOTHETICAL OXIDOREDUCTASE (EUROFUNG)"/>
    <property type="match status" value="1"/>
</dbReference>
<proteinExistence type="predicted"/>
<dbReference type="InterPro" id="IPR047122">
    <property type="entry name" value="Trans-enoyl_RdTase-like"/>
</dbReference>
<reference evidence="2 4" key="1">
    <citation type="submission" date="2024-03" db="EMBL/GenBank/DDBJ databases">
        <title>The Acrasis kona genome and developmental transcriptomes reveal deep origins of eukaryotic multicellular pathways.</title>
        <authorList>
            <person name="Sheikh S."/>
            <person name="Fu C.-J."/>
            <person name="Brown M.W."/>
            <person name="Baldauf S.L."/>
        </authorList>
    </citation>
    <scope>NUCLEOTIDE SEQUENCE [LARGE SCALE GENOMIC DNA]</scope>
    <source>
        <strain evidence="2 4">ATCC MYA-3509</strain>
    </source>
</reference>